<comment type="caution">
    <text evidence="3">The sequence shown here is derived from an EMBL/GenBank/DDBJ whole genome shotgun (WGS) entry which is preliminary data.</text>
</comment>
<keyword evidence="1" id="KW-0436">Ligase</keyword>
<dbReference type="PANTHER" id="PTHR43352">
    <property type="entry name" value="ACETYL-COA SYNTHETASE"/>
    <property type="match status" value="1"/>
</dbReference>
<dbReference type="InterPro" id="IPR042099">
    <property type="entry name" value="ANL_N_sf"/>
</dbReference>
<evidence type="ECO:0000259" key="2">
    <source>
        <dbReference type="Pfam" id="PF00501"/>
    </source>
</evidence>
<dbReference type="Proteomes" id="UP000622707">
    <property type="component" value="Unassembled WGS sequence"/>
</dbReference>
<dbReference type="Gene3D" id="3.40.50.12780">
    <property type="entry name" value="N-terminal domain of ligase-like"/>
    <property type="match status" value="1"/>
</dbReference>
<dbReference type="InterPro" id="IPR000873">
    <property type="entry name" value="AMP-dep_synth/lig_dom"/>
</dbReference>
<gene>
    <name evidence="3" type="ORF">JI746_12510</name>
</gene>
<reference evidence="3 4" key="1">
    <citation type="journal article" date="2017" name="Int. J. Syst. Evol. Microbiol.">
        <title>Ramlibacter alkalitolerans sp. nov., alkali-tolerant bacterium isolated from soil of ginseng.</title>
        <authorList>
            <person name="Lee D.H."/>
            <person name="Cha C.J."/>
        </authorList>
    </citation>
    <scope>NUCLEOTIDE SEQUENCE [LARGE SCALE GENOMIC DNA]</scope>
    <source>
        <strain evidence="3 4">KACC 19305</strain>
    </source>
</reference>
<dbReference type="PANTHER" id="PTHR43352:SF1">
    <property type="entry name" value="ANTHRANILATE--COA LIGASE"/>
    <property type="match status" value="1"/>
</dbReference>
<protein>
    <submittedName>
        <fullName evidence="3">AMP-binding protein</fullName>
    </submittedName>
</protein>
<dbReference type="RefSeq" id="WP_201689865.1">
    <property type="nucleotide sequence ID" value="NZ_JAEQND010000006.1"/>
</dbReference>
<accession>A0ABS1JNU7</accession>
<dbReference type="EMBL" id="JAEQND010000006">
    <property type="protein sequence ID" value="MBL0425932.1"/>
    <property type="molecule type" value="Genomic_DNA"/>
</dbReference>
<feature type="domain" description="AMP-dependent synthetase/ligase" evidence="2">
    <location>
        <begin position="14"/>
        <end position="346"/>
    </location>
</feature>
<dbReference type="SUPFAM" id="SSF56801">
    <property type="entry name" value="Acetyl-CoA synthetase-like"/>
    <property type="match status" value="1"/>
</dbReference>
<organism evidence="3 4">
    <name type="scientific">Ramlibacter alkalitolerans</name>
    <dbReference type="NCBI Taxonomy" id="2039631"/>
    <lineage>
        <taxon>Bacteria</taxon>
        <taxon>Pseudomonadati</taxon>
        <taxon>Pseudomonadota</taxon>
        <taxon>Betaproteobacteria</taxon>
        <taxon>Burkholderiales</taxon>
        <taxon>Comamonadaceae</taxon>
        <taxon>Ramlibacter</taxon>
    </lineage>
</organism>
<evidence type="ECO:0000313" key="4">
    <source>
        <dbReference type="Proteomes" id="UP000622707"/>
    </source>
</evidence>
<dbReference type="Pfam" id="PF00501">
    <property type="entry name" value="AMP-binding"/>
    <property type="match status" value="1"/>
</dbReference>
<keyword evidence="4" id="KW-1185">Reference proteome</keyword>
<evidence type="ECO:0000313" key="3">
    <source>
        <dbReference type="EMBL" id="MBL0425932.1"/>
    </source>
</evidence>
<name>A0ABS1JNU7_9BURK</name>
<evidence type="ECO:0000256" key="1">
    <source>
        <dbReference type="ARBA" id="ARBA00022598"/>
    </source>
</evidence>
<sequence length="425" mass="44340">MNAAETLLAAGCDGHSALLCAEQQLTYRVLRRLVAQVAGAWQARGLRPGERVFVIAADSVDWVATYLGVIWAGGVAVGLDPRLPAGELQAILADSDARFVWCEDDAAAGVEAMQGLPAAVVRNGPGWAVAVAAARMMPAVRRDAEDPALWVLTPGTGGTAKAVVHVHRTVVDVHSFACGVLGADSSDRFYASSGLFSAHALGNSLFAGLRAGGTVVLDPHRPTPQGFETIVQRLRPTLVFSGPALYRGLLQAGIATRLADAGVRRYVSVGEALPAGTRAAWREATGLAPVEGYGTSETLALVLYCDDETGLLRPTPLTQTSCVPGPQGSVPQRIWMRHGAVARGYWHRPEAEADAFRPGGWFSPGDLFLSHPHDRLEWASRDGAIRGVGAARRRGASLAATPVAAVGALGGCAGGDGDARLAGWG</sequence>
<proteinExistence type="predicted"/>